<dbReference type="Gene3D" id="3.10.450.50">
    <property type="match status" value="1"/>
</dbReference>
<sequence>MFTTEELEQHTQLLTQLITDANQAVTDKNLEYLVNFYTENGTLVVKDDLHISGKPSLKKHFSYLDPEELLAIKEYN</sequence>
<comment type="caution">
    <text evidence="1">The sequence shown here is derived from an EMBL/GenBank/DDBJ whole genome shotgun (WGS) entry which is preliminary data.</text>
</comment>
<gene>
    <name evidence="1" type="ORF">ABN253_13700</name>
</gene>
<dbReference type="RefSeq" id="WP_349420029.1">
    <property type="nucleotide sequence ID" value="NZ_JBEEWF010000008.1"/>
</dbReference>
<keyword evidence="2" id="KW-1185">Reference proteome</keyword>
<organism evidence="1 2">
    <name type="scientific">Proteus genomosp. 6</name>
    <dbReference type="NCBI Taxonomy" id="1311820"/>
    <lineage>
        <taxon>Bacteria</taxon>
        <taxon>Pseudomonadati</taxon>
        <taxon>Pseudomonadota</taxon>
        <taxon>Gammaproteobacteria</taxon>
        <taxon>Enterobacterales</taxon>
        <taxon>Morganellaceae</taxon>
        <taxon>Proteus</taxon>
    </lineage>
</organism>
<name>A0ABV1LD26_9GAMM</name>
<dbReference type="SUPFAM" id="SSF54427">
    <property type="entry name" value="NTF2-like"/>
    <property type="match status" value="1"/>
</dbReference>
<evidence type="ECO:0000313" key="2">
    <source>
        <dbReference type="Proteomes" id="UP001436462"/>
    </source>
</evidence>
<evidence type="ECO:0000313" key="1">
    <source>
        <dbReference type="EMBL" id="MEQ5349227.1"/>
    </source>
</evidence>
<dbReference type="Proteomes" id="UP001436462">
    <property type="component" value="Unassembled WGS sequence"/>
</dbReference>
<dbReference type="EMBL" id="JBEEWF010000008">
    <property type="protein sequence ID" value="MEQ5349227.1"/>
    <property type="molecule type" value="Genomic_DNA"/>
</dbReference>
<proteinExistence type="predicted"/>
<dbReference type="InterPro" id="IPR032710">
    <property type="entry name" value="NTF2-like_dom_sf"/>
</dbReference>
<accession>A0ABV1LD26</accession>
<protein>
    <submittedName>
        <fullName evidence="1">Uncharacterized protein</fullName>
    </submittedName>
</protein>
<reference evidence="1 2" key="1">
    <citation type="submission" date="2024-04" db="EMBL/GenBank/DDBJ databases">
        <title>Role of Flies in the Dissemination of Carbapenem-Resistant Enterobacteriaceae (CRE): An Epidemiological and Genomic Study in China.</title>
        <authorList>
            <person name="Kaichao C."/>
            <person name="Zhang R."/>
            <person name="Chen S."/>
        </authorList>
    </citation>
    <scope>NUCLEOTIDE SEQUENCE [LARGE SCALE GENOMIC DNA]</scope>
    <source>
        <strain evidence="2">fly-1011</strain>
    </source>
</reference>